<gene>
    <name evidence="2" type="ORF">B9479_000337</name>
</gene>
<dbReference type="CDD" id="cd00590">
    <property type="entry name" value="RRM_SF"/>
    <property type="match status" value="1"/>
</dbReference>
<feature type="region of interest" description="Disordered" evidence="1">
    <location>
        <begin position="219"/>
        <end position="259"/>
    </location>
</feature>
<dbReference type="SUPFAM" id="SSF54928">
    <property type="entry name" value="RNA-binding domain, RBD"/>
    <property type="match status" value="1"/>
</dbReference>
<comment type="caution">
    <text evidence="2">The sequence shown here is derived from an EMBL/GenBank/DDBJ whole genome shotgun (WGS) entry which is preliminary data.</text>
</comment>
<organism evidence="2 3">
    <name type="scientific">Cryptococcus floricola</name>
    <dbReference type="NCBI Taxonomy" id="2591691"/>
    <lineage>
        <taxon>Eukaryota</taxon>
        <taxon>Fungi</taxon>
        <taxon>Dikarya</taxon>
        <taxon>Basidiomycota</taxon>
        <taxon>Agaricomycotina</taxon>
        <taxon>Tremellomycetes</taxon>
        <taxon>Tremellales</taxon>
        <taxon>Cryptococcaceae</taxon>
        <taxon>Cryptococcus</taxon>
    </lineage>
</organism>
<feature type="region of interest" description="Disordered" evidence="1">
    <location>
        <begin position="133"/>
        <end position="183"/>
    </location>
</feature>
<proteinExistence type="predicted"/>
<feature type="region of interest" description="Disordered" evidence="1">
    <location>
        <begin position="1"/>
        <end position="22"/>
    </location>
</feature>
<accession>A0A5D3B7V4</accession>
<protein>
    <recommendedName>
        <fullName evidence="4">RRM domain-containing protein</fullName>
    </recommendedName>
</protein>
<evidence type="ECO:0000256" key="1">
    <source>
        <dbReference type="SAM" id="MobiDB-lite"/>
    </source>
</evidence>
<reference evidence="2 3" key="1">
    <citation type="submission" date="2017-05" db="EMBL/GenBank/DDBJ databases">
        <title>The Genome Sequence of Tsuchiyaea wingfieldii DSM 27421.</title>
        <authorList>
            <person name="Cuomo C."/>
            <person name="Passer A."/>
            <person name="Billmyre B."/>
            <person name="Heitman J."/>
        </authorList>
    </citation>
    <scope>NUCLEOTIDE SEQUENCE [LARGE SCALE GENOMIC DNA]</scope>
    <source>
        <strain evidence="2 3">DSM 27421</strain>
    </source>
</reference>
<dbReference type="InterPro" id="IPR035979">
    <property type="entry name" value="RBD_domain_sf"/>
</dbReference>
<evidence type="ECO:0008006" key="4">
    <source>
        <dbReference type="Google" id="ProtNLM"/>
    </source>
</evidence>
<dbReference type="GO" id="GO:0003676">
    <property type="term" value="F:nucleic acid binding"/>
    <property type="evidence" value="ECO:0007669"/>
    <property type="project" value="InterPro"/>
</dbReference>
<evidence type="ECO:0000313" key="2">
    <source>
        <dbReference type="EMBL" id="TYJ58904.1"/>
    </source>
</evidence>
<feature type="compositionally biased region" description="Polar residues" evidence="1">
    <location>
        <begin position="1"/>
        <end position="10"/>
    </location>
</feature>
<feature type="region of interest" description="Disordered" evidence="1">
    <location>
        <begin position="354"/>
        <end position="403"/>
    </location>
</feature>
<dbReference type="EMBL" id="NIDF01000002">
    <property type="protein sequence ID" value="TYJ58904.1"/>
    <property type="molecule type" value="Genomic_DNA"/>
</dbReference>
<sequence>MSYNYSNPFQGYQDRPALPQRPYEARPGLGKSQIKVFFTGLPEGLSNRDLLAVLKEDLNLPSTTRVFNAYQPDGLDLGVAIVCVDTVEDAERIRSWYNGKVINHRYTLSVHHVLTHDNKYPSALIEKLHESSESKPIITRTPVTPTSSHPFPPKTVAHHQAGQSNGFPPPHVNGHANGNTYGHSLFLQPRAQAQRSHPLPPTPHSANSLTSRIVQAGPSRNRVQPQHGGGRGTAQQQKTDPAPGLSLLKRISGGPGSKKSHQQLYVFLSRLYPSIGLMWNEGYWINKSKISPDPNPSPNPNLNPRTAPPNPAALIKLAPNVPWLPFGHRNNHRVRKCRAKERLVDDEMEVDQEVATGNGSGVPARGQEAGQKKKPKNKGKGKERTGERNQQAPVENKTQEVVDQEMEIWRRGWKISTDNGNRGNVN</sequence>
<keyword evidence="3" id="KW-1185">Reference proteome</keyword>
<dbReference type="AlphaFoldDB" id="A0A5D3B7V4"/>
<dbReference type="Proteomes" id="UP000322245">
    <property type="component" value="Unassembled WGS sequence"/>
</dbReference>
<evidence type="ECO:0000313" key="3">
    <source>
        <dbReference type="Proteomes" id="UP000322245"/>
    </source>
</evidence>
<name>A0A5D3B7V4_9TREE</name>